<feature type="domain" description="HTH araC/xylS-type" evidence="5">
    <location>
        <begin position="191"/>
        <end position="289"/>
    </location>
</feature>
<keyword evidence="2" id="KW-0238">DNA-binding</keyword>
<dbReference type="Pfam" id="PF12833">
    <property type="entry name" value="HTH_18"/>
    <property type="match status" value="1"/>
</dbReference>
<dbReference type="RefSeq" id="WP_045184006.1">
    <property type="nucleotide sequence ID" value="NZ_CP162607.1"/>
</dbReference>
<dbReference type="SMART" id="SM00342">
    <property type="entry name" value="HTH_ARAC"/>
    <property type="match status" value="1"/>
</dbReference>
<dbReference type="InterPro" id="IPR047264">
    <property type="entry name" value="Cupin_HpaA-like_N"/>
</dbReference>
<dbReference type="AlphaFoldDB" id="A0AB39HZZ7"/>
<dbReference type="SUPFAM" id="SSF51215">
    <property type="entry name" value="Regulatory protein AraC"/>
    <property type="match status" value="1"/>
</dbReference>
<dbReference type="PRINTS" id="PR00032">
    <property type="entry name" value="HTHARAC"/>
</dbReference>
<dbReference type="Pfam" id="PF02311">
    <property type="entry name" value="AraC_binding"/>
    <property type="match status" value="1"/>
</dbReference>
<dbReference type="InterPro" id="IPR009057">
    <property type="entry name" value="Homeodomain-like_sf"/>
</dbReference>
<dbReference type="GO" id="GO:0043565">
    <property type="term" value="F:sequence-specific DNA binding"/>
    <property type="evidence" value="ECO:0007669"/>
    <property type="project" value="InterPro"/>
</dbReference>
<organism evidence="6">
    <name type="scientific">Pseudomonas sp. Hg7Tf</name>
    <dbReference type="NCBI Taxonomy" id="3236988"/>
    <lineage>
        <taxon>Bacteria</taxon>
        <taxon>Pseudomonadati</taxon>
        <taxon>Pseudomonadota</taxon>
        <taxon>Gammaproteobacteria</taxon>
        <taxon>Pseudomonadales</taxon>
        <taxon>Pseudomonadaceae</taxon>
        <taxon>Pseudomonas</taxon>
    </lineage>
</organism>
<evidence type="ECO:0000313" key="6">
    <source>
        <dbReference type="EMBL" id="XDK38146.1"/>
    </source>
</evidence>
<keyword evidence="4" id="KW-0804">Transcription</keyword>
<dbReference type="InterPro" id="IPR003313">
    <property type="entry name" value="AraC-bd"/>
</dbReference>
<dbReference type="SUPFAM" id="SSF46689">
    <property type="entry name" value="Homeodomain-like"/>
    <property type="match status" value="1"/>
</dbReference>
<dbReference type="InterPro" id="IPR018060">
    <property type="entry name" value="HTH_AraC"/>
</dbReference>
<accession>A0AB39HZZ7</accession>
<sequence>MTRSNLPRIPVFKLYGENQAWPTPDLLHCESIPKRSSLHHWEIKAHRHADLFQLLYVRRGRALIEIEGKRSEVRDAAIQVIPPMTVHGFQFSEDIDGYVLTLGAPLVAQLEAQLHAPLTVLASVGCYHLGRDRSALHTLIRVLHQEYEGSAPARDLLLHSLVTSLMVWISRHSQQKPAPGNRDERNQQLLGRYIKLVEQHYREHLSVEQFAHRLGVSSVHLNILCRELAEQTALQIIHQRLLLEAKRNLIYTNMSISQLSDGLGFSDPTYFSRFFRRLCGQTPNAFRQAGANPAGAANLTGFV</sequence>
<dbReference type="Gene3D" id="1.10.10.60">
    <property type="entry name" value="Homeodomain-like"/>
    <property type="match status" value="1"/>
</dbReference>
<dbReference type="PROSITE" id="PS01124">
    <property type="entry name" value="HTH_ARAC_FAMILY_2"/>
    <property type="match status" value="1"/>
</dbReference>
<keyword evidence="1" id="KW-0805">Transcription regulation</keyword>
<evidence type="ECO:0000256" key="3">
    <source>
        <dbReference type="ARBA" id="ARBA00023159"/>
    </source>
</evidence>
<evidence type="ECO:0000256" key="1">
    <source>
        <dbReference type="ARBA" id="ARBA00023015"/>
    </source>
</evidence>
<dbReference type="InterPro" id="IPR037923">
    <property type="entry name" value="HTH-like"/>
</dbReference>
<name>A0AB39HZZ7_9PSED</name>
<proteinExistence type="predicted"/>
<evidence type="ECO:0000256" key="4">
    <source>
        <dbReference type="ARBA" id="ARBA00023163"/>
    </source>
</evidence>
<dbReference type="PANTHER" id="PTHR43280:SF32">
    <property type="entry name" value="TRANSCRIPTIONAL REGULATORY PROTEIN"/>
    <property type="match status" value="1"/>
</dbReference>
<keyword evidence="3" id="KW-0010">Activator</keyword>
<dbReference type="GO" id="GO:0003700">
    <property type="term" value="F:DNA-binding transcription factor activity"/>
    <property type="evidence" value="ECO:0007669"/>
    <property type="project" value="InterPro"/>
</dbReference>
<reference evidence="6" key="1">
    <citation type="submission" date="2024-07" db="EMBL/GenBank/DDBJ databases">
        <title>Identification and characteristics of a novel species of coltsfoot's symbiotic bacteria.</title>
        <authorList>
            <person name="Juszczyk A."/>
            <person name="Jasielczuk I."/>
            <person name="Gurgul A."/>
            <person name="Rogala M."/>
            <person name="Kowalczyk A."/>
            <person name="Szmatola T."/>
            <person name="Kosecka-Strojek M."/>
            <person name="Arent Z."/>
            <person name="Latowski D."/>
        </authorList>
    </citation>
    <scope>NUCLEOTIDE SEQUENCE</scope>
    <source>
        <strain evidence="6">Hg7Tf</strain>
    </source>
</reference>
<gene>
    <name evidence="6" type="ORF">AB4Y39_05615</name>
</gene>
<evidence type="ECO:0000256" key="2">
    <source>
        <dbReference type="ARBA" id="ARBA00023125"/>
    </source>
</evidence>
<dbReference type="PANTHER" id="PTHR43280">
    <property type="entry name" value="ARAC-FAMILY TRANSCRIPTIONAL REGULATOR"/>
    <property type="match status" value="1"/>
</dbReference>
<dbReference type="EMBL" id="CP162607">
    <property type="protein sequence ID" value="XDK38146.1"/>
    <property type="molecule type" value="Genomic_DNA"/>
</dbReference>
<dbReference type="InterPro" id="IPR014710">
    <property type="entry name" value="RmlC-like_jellyroll"/>
</dbReference>
<dbReference type="Gene3D" id="2.60.120.10">
    <property type="entry name" value="Jelly Rolls"/>
    <property type="match status" value="1"/>
</dbReference>
<evidence type="ECO:0000259" key="5">
    <source>
        <dbReference type="PROSITE" id="PS01124"/>
    </source>
</evidence>
<dbReference type="CDD" id="cd06999">
    <property type="entry name" value="cupin_HpaA-like_N"/>
    <property type="match status" value="1"/>
</dbReference>
<protein>
    <submittedName>
        <fullName evidence="6">Helix-turn-helix domain-containing protein</fullName>
    </submittedName>
</protein>
<dbReference type="InterPro" id="IPR020449">
    <property type="entry name" value="Tscrpt_reg_AraC-type_HTH"/>
</dbReference>